<dbReference type="PROSITE" id="PS00518">
    <property type="entry name" value="ZF_RING_1"/>
    <property type="match status" value="1"/>
</dbReference>
<feature type="domain" description="RING-type" evidence="9">
    <location>
        <begin position="211"/>
        <end position="420"/>
    </location>
</feature>
<dbReference type="EC" id="2.3.2.31" evidence="2"/>
<dbReference type="Pfam" id="PF01485">
    <property type="entry name" value="IBR"/>
    <property type="match status" value="1"/>
</dbReference>
<evidence type="ECO:0000256" key="8">
    <source>
        <dbReference type="ARBA" id="ARBA00022833"/>
    </source>
</evidence>
<dbReference type="InterPro" id="IPR031127">
    <property type="entry name" value="E3_UB_ligase_RBR"/>
</dbReference>
<comment type="catalytic activity">
    <reaction evidence="1">
        <text>[E2 ubiquitin-conjugating enzyme]-S-ubiquitinyl-L-cysteine + [acceptor protein]-L-lysine = [E2 ubiquitin-conjugating enzyme]-L-cysteine + [acceptor protein]-N(6)-ubiquitinyl-L-lysine.</text>
        <dbReference type="EC" id="2.3.2.31"/>
    </reaction>
</comment>
<evidence type="ECO:0000313" key="11">
    <source>
        <dbReference type="Proteomes" id="UP001285354"/>
    </source>
</evidence>
<dbReference type="EMBL" id="JAUBYV010000008">
    <property type="protein sequence ID" value="KAK2625172.1"/>
    <property type="molecule type" value="Genomic_DNA"/>
</dbReference>
<dbReference type="SUPFAM" id="SSF57850">
    <property type="entry name" value="RING/U-box"/>
    <property type="match status" value="1"/>
</dbReference>
<keyword evidence="6" id="KW-0863">Zinc-finger</keyword>
<keyword evidence="7" id="KW-0833">Ubl conjugation pathway</keyword>
<keyword evidence="11" id="KW-1185">Reference proteome</keyword>
<dbReference type="GO" id="GO:0008270">
    <property type="term" value="F:zinc ion binding"/>
    <property type="evidence" value="ECO:0007669"/>
    <property type="project" value="UniProtKB-KW"/>
</dbReference>
<evidence type="ECO:0000256" key="4">
    <source>
        <dbReference type="ARBA" id="ARBA00022723"/>
    </source>
</evidence>
<dbReference type="GO" id="GO:0016567">
    <property type="term" value="P:protein ubiquitination"/>
    <property type="evidence" value="ECO:0007669"/>
    <property type="project" value="InterPro"/>
</dbReference>
<evidence type="ECO:0000256" key="5">
    <source>
        <dbReference type="ARBA" id="ARBA00022737"/>
    </source>
</evidence>
<evidence type="ECO:0000256" key="6">
    <source>
        <dbReference type="ARBA" id="ARBA00022771"/>
    </source>
</evidence>
<sequence>MATEVTMDLVPFRGDNAAAELAMDSFADMDLETAALILQLQIDDSEELFASSDRKGKGKEGVLSDTQLALQIFKEEMQRNAAIIADRQMTRSIHEACRTDGNEIATSLAQERAAARDRQISLVVSGVTEPLAVPEGVVGEDELDDVLERLDAWYVDATKDKPASMAESMALVPYGVKGNPGQCCSCHCDPKLMHPVSESSTRAAVRALTAPKRPCTACQETLLSFELARVPCRHEYCGGCLRDLFSASMTDDTLFPPRCCREPITPVGHVRTYLSAHIVQRYEAKKIEFDTPNRTYCSNPLCSSFIRAEHIVGDHASCQLCRTVTCTICKVTAHRGDCPEDTALQLVLEVAQDNQWQRCWSCRRLVELDTGCNHMTFVLTPPNPSEASPGLKVRSRCPCSAEFCYACGERWKTCQCDQWDENRLYTRADAVVARLPAPARRAPVAAVAQGLAATHNCTHASWRSVEGRHRCEECRYQLPSYIFRCEQCHLQACHRCRMHRL</sequence>
<name>A0AAD9WBA3_9HELO</name>
<evidence type="ECO:0000256" key="2">
    <source>
        <dbReference type="ARBA" id="ARBA00012251"/>
    </source>
</evidence>
<comment type="caution">
    <text evidence="10">The sequence shown here is derived from an EMBL/GenBank/DDBJ whole genome shotgun (WGS) entry which is preliminary data.</text>
</comment>
<keyword evidence="3" id="KW-0808">Transferase</keyword>
<dbReference type="CDD" id="cd20335">
    <property type="entry name" value="BRcat_RBR"/>
    <property type="match status" value="1"/>
</dbReference>
<proteinExistence type="predicted"/>
<dbReference type="Proteomes" id="UP001285354">
    <property type="component" value="Unassembled WGS sequence"/>
</dbReference>
<dbReference type="PROSITE" id="PS51873">
    <property type="entry name" value="TRIAD"/>
    <property type="match status" value="1"/>
</dbReference>
<reference evidence="10" key="1">
    <citation type="submission" date="2023-06" db="EMBL/GenBank/DDBJ databases">
        <title>Draft genome of Marssonina rosae.</title>
        <authorList>
            <person name="Cheng Q."/>
        </authorList>
    </citation>
    <scope>NUCLEOTIDE SEQUENCE</scope>
    <source>
        <strain evidence="10">R4</strain>
    </source>
</reference>
<keyword evidence="5" id="KW-0677">Repeat</keyword>
<dbReference type="CDD" id="cd22584">
    <property type="entry name" value="Rcat_RBR_unk"/>
    <property type="match status" value="1"/>
</dbReference>
<evidence type="ECO:0000256" key="3">
    <source>
        <dbReference type="ARBA" id="ARBA00022679"/>
    </source>
</evidence>
<dbReference type="InterPro" id="IPR002867">
    <property type="entry name" value="IBR_dom"/>
</dbReference>
<gene>
    <name evidence="10" type="ORF">QTJ16_005541</name>
</gene>
<dbReference type="InterPro" id="IPR044066">
    <property type="entry name" value="TRIAD_supradom"/>
</dbReference>
<dbReference type="AlphaFoldDB" id="A0AAD9WBA3"/>
<dbReference type="SMART" id="SM00647">
    <property type="entry name" value="IBR"/>
    <property type="match status" value="1"/>
</dbReference>
<evidence type="ECO:0000313" key="10">
    <source>
        <dbReference type="EMBL" id="KAK2625172.1"/>
    </source>
</evidence>
<dbReference type="Gene3D" id="1.20.120.1750">
    <property type="match status" value="1"/>
</dbReference>
<protein>
    <recommendedName>
        <fullName evidence="2">RBR-type E3 ubiquitin transferase</fullName>
        <ecNumber evidence="2">2.3.2.31</ecNumber>
    </recommendedName>
</protein>
<evidence type="ECO:0000259" key="9">
    <source>
        <dbReference type="PROSITE" id="PS51873"/>
    </source>
</evidence>
<dbReference type="PANTHER" id="PTHR11685">
    <property type="entry name" value="RBR FAMILY RING FINGER AND IBR DOMAIN-CONTAINING"/>
    <property type="match status" value="1"/>
</dbReference>
<keyword evidence="8" id="KW-0862">Zinc</keyword>
<evidence type="ECO:0000256" key="7">
    <source>
        <dbReference type="ARBA" id="ARBA00022786"/>
    </source>
</evidence>
<accession>A0AAD9WBA3</accession>
<keyword evidence="4" id="KW-0479">Metal-binding</keyword>
<organism evidence="10 11">
    <name type="scientific">Diplocarpon rosae</name>
    <dbReference type="NCBI Taxonomy" id="946125"/>
    <lineage>
        <taxon>Eukaryota</taxon>
        <taxon>Fungi</taxon>
        <taxon>Dikarya</taxon>
        <taxon>Ascomycota</taxon>
        <taxon>Pezizomycotina</taxon>
        <taxon>Leotiomycetes</taxon>
        <taxon>Helotiales</taxon>
        <taxon>Drepanopezizaceae</taxon>
        <taxon>Diplocarpon</taxon>
    </lineage>
</organism>
<dbReference type="InterPro" id="IPR017907">
    <property type="entry name" value="Znf_RING_CS"/>
</dbReference>
<evidence type="ECO:0000256" key="1">
    <source>
        <dbReference type="ARBA" id="ARBA00001798"/>
    </source>
</evidence>
<dbReference type="GO" id="GO:0061630">
    <property type="term" value="F:ubiquitin protein ligase activity"/>
    <property type="evidence" value="ECO:0007669"/>
    <property type="project" value="UniProtKB-EC"/>
</dbReference>